<comment type="subcellular location">
    <subcellularLocation>
        <location evidence="1 6">Membrane</location>
        <topology evidence="1 6">Multi-pass membrane protein</topology>
    </subcellularLocation>
</comment>
<dbReference type="PANTHER" id="PTHR11958:SF63">
    <property type="entry name" value="AMINO ACID TRANSPORTER"/>
    <property type="match status" value="1"/>
</dbReference>
<feature type="transmembrane region" description="Helical" evidence="6">
    <location>
        <begin position="65"/>
        <end position="87"/>
    </location>
</feature>
<dbReference type="GO" id="GO:0005886">
    <property type="term" value="C:plasma membrane"/>
    <property type="evidence" value="ECO:0007669"/>
    <property type="project" value="TreeGrafter"/>
</dbReference>
<reference evidence="7" key="1">
    <citation type="submission" date="2025-08" db="UniProtKB">
        <authorList>
            <consortium name="Ensembl"/>
        </authorList>
    </citation>
    <scope>IDENTIFICATION</scope>
</reference>
<evidence type="ECO:0000256" key="4">
    <source>
        <dbReference type="ARBA" id="ARBA00022989"/>
    </source>
</evidence>
<feature type="transmembrane region" description="Helical" evidence="6">
    <location>
        <begin position="25"/>
        <end position="45"/>
    </location>
</feature>
<dbReference type="AlphaFoldDB" id="A0A3Q2PVR6"/>
<keyword evidence="5 6" id="KW-0472">Membrane</keyword>
<dbReference type="GO" id="GO:0015501">
    <property type="term" value="F:glutamate:sodium symporter activity"/>
    <property type="evidence" value="ECO:0007669"/>
    <property type="project" value="TreeGrafter"/>
</dbReference>
<accession>A0A3Q2PVR6</accession>
<dbReference type="PANTHER" id="PTHR11958">
    <property type="entry name" value="SODIUM/DICARBOXYLATE SYMPORTER-RELATED"/>
    <property type="match status" value="1"/>
</dbReference>
<evidence type="ECO:0000256" key="6">
    <source>
        <dbReference type="RuleBase" id="RU361216"/>
    </source>
</evidence>
<organism evidence="7 8">
    <name type="scientific">Fundulus heteroclitus</name>
    <name type="common">Killifish</name>
    <name type="synonym">Mummichog</name>
    <dbReference type="NCBI Taxonomy" id="8078"/>
    <lineage>
        <taxon>Eukaryota</taxon>
        <taxon>Metazoa</taxon>
        <taxon>Chordata</taxon>
        <taxon>Craniata</taxon>
        <taxon>Vertebrata</taxon>
        <taxon>Euteleostomi</taxon>
        <taxon>Actinopterygii</taxon>
        <taxon>Neopterygii</taxon>
        <taxon>Teleostei</taxon>
        <taxon>Neoteleostei</taxon>
        <taxon>Acanthomorphata</taxon>
        <taxon>Ovalentaria</taxon>
        <taxon>Atherinomorphae</taxon>
        <taxon>Cyprinodontiformes</taxon>
        <taxon>Fundulidae</taxon>
        <taxon>Fundulus</taxon>
    </lineage>
</organism>
<dbReference type="Ensembl" id="ENSFHET00000026644.1">
    <property type="protein sequence ID" value="ENSFHEP00000017841.1"/>
    <property type="gene ID" value="ENSFHEG00000019616.1"/>
</dbReference>
<keyword evidence="8" id="KW-1185">Reference proteome</keyword>
<evidence type="ECO:0000256" key="1">
    <source>
        <dbReference type="ARBA" id="ARBA00004141"/>
    </source>
</evidence>
<comment type="similarity">
    <text evidence="6">Belongs to the dicarboxylate/amino acid:cation symporter (DAACS) (TC 2.A.23) family.</text>
</comment>
<protein>
    <recommendedName>
        <fullName evidence="6">Amino acid transporter</fullName>
    </recommendedName>
</protein>
<name>A0A3Q2PVR6_FUNHE</name>
<evidence type="ECO:0000313" key="7">
    <source>
        <dbReference type="Ensembl" id="ENSFHEP00000017841.1"/>
    </source>
</evidence>
<dbReference type="InterPro" id="IPR050746">
    <property type="entry name" value="DAACS"/>
</dbReference>
<dbReference type="PRINTS" id="PR00173">
    <property type="entry name" value="EDTRNSPORT"/>
</dbReference>
<keyword evidence="4 6" id="KW-1133">Transmembrane helix</keyword>
<feature type="transmembrane region" description="Helical" evidence="6">
    <location>
        <begin position="193"/>
        <end position="216"/>
    </location>
</feature>
<feature type="transmembrane region" description="Helical" evidence="6">
    <location>
        <begin position="275"/>
        <end position="298"/>
    </location>
</feature>
<evidence type="ECO:0000256" key="2">
    <source>
        <dbReference type="ARBA" id="ARBA00022448"/>
    </source>
</evidence>
<evidence type="ECO:0000313" key="8">
    <source>
        <dbReference type="Proteomes" id="UP000265000"/>
    </source>
</evidence>
<dbReference type="Proteomes" id="UP000265000">
    <property type="component" value="Unplaced"/>
</dbReference>
<evidence type="ECO:0000256" key="5">
    <source>
        <dbReference type="ARBA" id="ARBA00023136"/>
    </source>
</evidence>
<proteinExistence type="inferred from homology"/>
<dbReference type="Pfam" id="PF00375">
    <property type="entry name" value="SDF"/>
    <property type="match status" value="1"/>
</dbReference>
<dbReference type="GO" id="GO:0015175">
    <property type="term" value="F:neutral L-amino acid transmembrane transporter activity"/>
    <property type="evidence" value="ECO:0007669"/>
    <property type="project" value="TreeGrafter"/>
</dbReference>
<keyword evidence="2 6" id="KW-0813">Transport</keyword>
<feature type="transmembrane region" description="Helical" evidence="6">
    <location>
        <begin position="351"/>
        <end position="372"/>
    </location>
</feature>
<feature type="transmembrane region" description="Helical" evidence="6">
    <location>
        <begin position="310"/>
        <end position="331"/>
    </location>
</feature>
<feature type="transmembrane region" description="Helical" evidence="6">
    <location>
        <begin position="384"/>
        <end position="403"/>
    </location>
</feature>
<dbReference type="InterPro" id="IPR001991">
    <property type="entry name" value="Na-dicarboxylate_symporter"/>
</dbReference>
<reference evidence="7" key="2">
    <citation type="submission" date="2025-09" db="UniProtKB">
        <authorList>
            <consortium name="Ensembl"/>
        </authorList>
    </citation>
    <scope>IDENTIFICATION</scope>
</reference>
<keyword evidence="3 6" id="KW-0812">Transmembrane</keyword>
<dbReference type="InterPro" id="IPR036458">
    <property type="entry name" value="Na:dicarbo_symporter_sf"/>
</dbReference>
<dbReference type="Gene3D" id="1.10.3860.10">
    <property type="entry name" value="Sodium:dicarboxylate symporter"/>
    <property type="match status" value="1"/>
</dbReference>
<feature type="transmembrane region" description="Helical" evidence="6">
    <location>
        <begin position="237"/>
        <end position="263"/>
    </location>
</feature>
<sequence>MAETTEDPLPRTDCYGWAVQNKLQAFTILGVFIGLGFGLILKFTLHLTEAQEENLTIPGDLLLSMLQMFTVPLIVTSVIAGVTGLSVKMSKNIAMYTGLYILSTTFLSVITGVILVLAFQPGAADITFTEEEDKDKPPFSIDVILMDLLRNTIPHSFIQACYQQYKTEIVLVQLAEDDPSFDPATNGTHMQLLGHYVTGANMLGLILWSFIFGMMISRMGERAEIAVEAIRSLNEAIRIIVTWILWYLPVGVLFLIAGHVVSVQDWESVFKLGKLAGVVCLGLFLHSFIVLPLFYFLFSKRNPFIVFKMVSKALVTALLIASSSASLPVTFQCCEEKMKVDQRISRFMLPIATSINMNGTALYEVVAAIFIAQLNDIDLEIGQILAIGVTASISSIGAAGIPATGAVTTLLILTAVGLPAHDASLLVVMEMLLDRFNTGVNVLGDCFGVGLINFLSTKELQNQDLILHRQDMSEFECDRAIPADIRTTFID</sequence>
<dbReference type="GeneTree" id="ENSGT00940000167953"/>
<feature type="transmembrane region" description="Helical" evidence="6">
    <location>
        <begin position="99"/>
        <end position="119"/>
    </location>
</feature>
<keyword evidence="6" id="KW-0769">Symport</keyword>
<dbReference type="SUPFAM" id="SSF118215">
    <property type="entry name" value="Proton glutamate symport protein"/>
    <property type="match status" value="1"/>
</dbReference>
<evidence type="ECO:0000256" key="3">
    <source>
        <dbReference type="ARBA" id="ARBA00022692"/>
    </source>
</evidence>
<feature type="transmembrane region" description="Helical" evidence="6">
    <location>
        <begin position="409"/>
        <end position="428"/>
    </location>
</feature>
<dbReference type="GO" id="GO:0005313">
    <property type="term" value="F:L-glutamate transmembrane transporter activity"/>
    <property type="evidence" value="ECO:0007669"/>
    <property type="project" value="TreeGrafter"/>
</dbReference>
<dbReference type="STRING" id="8078.ENSFHEP00000017841"/>